<feature type="compositionally biased region" description="Polar residues" evidence="8">
    <location>
        <begin position="388"/>
        <end position="400"/>
    </location>
</feature>
<dbReference type="PANTHER" id="PTHR24055">
    <property type="entry name" value="MITOGEN-ACTIVATED PROTEIN KINASE"/>
    <property type="match status" value="1"/>
</dbReference>
<evidence type="ECO:0000256" key="3">
    <source>
        <dbReference type="ARBA" id="ARBA00022679"/>
    </source>
</evidence>
<evidence type="ECO:0000256" key="8">
    <source>
        <dbReference type="SAM" id="MobiDB-lite"/>
    </source>
</evidence>
<comment type="subcellular location">
    <subcellularLocation>
        <location evidence="1">Nucleus</location>
    </subcellularLocation>
</comment>
<dbReference type="GO" id="GO:0005524">
    <property type="term" value="F:ATP binding"/>
    <property type="evidence" value="ECO:0007669"/>
    <property type="project" value="UniProtKB-KW"/>
</dbReference>
<keyword evidence="3" id="KW-0808">Transferase</keyword>
<evidence type="ECO:0000259" key="9">
    <source>
        <dbReference type="PROSITE" id="PS50011"/>
    </source>
</evidence>
<dbReference type="PROSITE" id="PS50011">
    <property type="entry name" value="PROTEIN_KINASE_DOM"/>
    <property type="match status" value="1"/>
</dbReference>
<protein>
    <submittedName>
        <fullName evidence="10">Pkinase-domain-containing protein</fullName>
    </submittedName>
</protein>
<organism evidence="10 11">
    <name type="scientific">Neocallimastix californiae</name>
    <dbReference type="NCBI Taxonomy" id="1754190"/>
    <lineage>
        <taxon>Eukaryota</taxon>
        <taxon>Fungi</taxon>
        <taxon>Fungi incertae sedis</taxon>
        <taxon>Chytridiomycota</taxon>
        <taxon>Chytridiomycota incertae sedis</taxon>
        <taxon>Neocallimastigomycetes</taxon>
        <taxon>Neocallimastigales</taxon>
        <taxon>Neocallimastigaceae</taxon>
        <taxon>Neocallimastix</taxon>
    </lineage>
</organism>
<dbReference type="InterPro" id="IPR008271">
    <property type="entry name" value="Ser/Thr_kinase_AS"/>
</dbReference>
<keyword evidence="2" id="KW-0723">Serine/threonine-protein kinase</keyword>
<dbReference type="AlphaFoldDB" id="A0A1Y2EMP4"/>
<dbReference type="GO" id="GO:0005634">
    <property type="term" value="C:nucleus"/>
    <property type="evidence" value="ECO:0007669"/>
    <property type="project" value="UniProtKB-SubCell"/>
</dbReference>
<reference evidence="10 11" key="1">
    <citation type="submission" date="2016-08" db="EMBL/GenBank/DDBJ databases">
        <title>A Parts List for Fungal Cellulosomes Revealed by Comparative Genomics.</title>
        <authorList>
            <consortium name="DOE Joint Genome Institute"/>
            <person name="Haitjema C.H."/>
            <person name="Gilmore S.P."/>
            <person name="Henske J.K."/>
            <person name="Solomon K.V."/>
            <person name="De Groot R."/>
            <person name="Kuo A."/>
            <person name="Mondo S.J."/>
            <person name="Salamov A.A."/>
            <person name="Labutti K."/>
            <person name="Zhao Z."/>
            <person name="Chiniquy J."/>
            <person name="Barry K."/>
            <person name="Brewer H.M."/>
            <person name="Purvine S.O."/>
            <person name="Wright A.T."/>
            <person name="Boxma B."/>
            <person name="Van Alen T."/>
            <person name="Hackstein J.H."/>
            <person name="Baker S.E."/>
            <person name="Grigoriev I.V."/>
            <person name="O'Malley M.A."/>
        </authorList>
    </citation>
    <scope>NUCLEOTIDE SEQUENCE [LARGE SCALE GENOMIC DNA]</scope>
    <source>
        <strain evidence="10 11">G1</strain>
    </source>
</reference>
<dbReference type="Proteomes" id="UP000193920">
    <property type="component" value="Unassembled WGS sequence"/>
</dbReference>
<evidence type="ECO:0000313" key="10">
    <source>
        <dbReference type="EMBL" id="ORY72812.1"/>
    </source>
</evidence>
<proteinExistence type="predicted"/>
<keyword evidence="6" id="KW-0067">ATP-binding</keyword>
<dbReference type="Gene3D" id="3.30.200.20">
    <property type="entry name" value="Phosphorylase Kinase, domain 1"/>
    <property type="match status" value="1"/>
</dbReference>
<dbReference type="OrthoDB" id="2158884at2759"/>
<dbReference type="STRING" id="1754190.A0A1Y2EMP4"/>
<evidence type="ECO:0000256" key="7">
    <source>
        <dbReference type="ARBA" id="ARBA00023242"/>
    </source>
</evidence>
<keyword evidence="5 10" id="KW-0418">Kinase</keyword>
<gene>
    <name evidence="10" type="ORF">LY90DRAFT_503487</name>
</gene>
<evidence type="ECO:0000313" key="11">
    <source>
        <dbReference type="Proteomes" id="UP000193920"/>
    </source>
</evidence>
<feature type="region of interest" description="Disordered" evidence="8">
    <location>
        <begin position="480"/>
        <end position="502"/>
    </location>
</feature>
<dbReference type="Gene3D" id="1.10.510.10">
    <property type="entry name" value="Transferase(Phosphotransferase) domain 1"/>
    <property type="match status" value="1"/>
</dbReference>
<dbReference type="SMART" id="SM00220">
    <property type="entry name" value="S_TKc"/>
    <property type="match status" value="1"/>
</dbReference>
<keyword evidence="11" id="KW-1185">Reference proteome</keyword>
<dbReference type="GO" id="GO:0004674">
    <property type="term" value="F:protein serine/threonine kinase activity"/>
    <property type="evidence" value="ECO:0007669"/>
    <property type="project" value="UniProtKB-KW"/>
</dbReference>
<sequence>MKKKFYSWEECIQLREVKSLKKLNNNPNLVKLKEVIRENDELYFVFEYMDGNLYQFLKEQEGKLLPEFEVKKIMFQVLQGLAHMHKHGFFHRDMKPENLLTSGPFVKIGDFGLAREIRSRPPYTEYVSTRWYRAPEVLLRSTSYSSPIDMWAMGAIAAELFTLRPLFPGSSEMDELYRICSVIGTPTDSYTGNTNSGNNSQSYDLTSENNSSVINGGGSWSEGIRLASAMGFKFPAMAPVPLSNLITNASVEALQLISDMLKWDPNSRPTAQESLQYPWFKDIWSNSVLKNTLLAGTYNKEELAKANAKKKELEAKSLSNTHLRKPKKQNSNTSNDSNNTLSSPTSSFDFDIDDDGNIIKSKYSNKSSYYDSNNSLPNINNMTFSSVYSSNSQNNMSTSASTLNYNNKSLNNSSHTSRDNDLNSRSSRKSILKSENSKVKIEDEKIYNNSSSAIANQSDSIFNSNLNDSYSIESGSFRIKPGSSHTSSFNTSSHNFSDNSNSIVSDKKKEMDIIYQKNDTNSNIVNHNSIIHNENANILGLGVKSSKIFHSQTDEGIINDSTRLSSSFGILSISNNINNENLTKNKFKSVNSTNSNETSNDHSIDSNTEYEIKSLNNMNHIANNIKSSTGSIGKMTQLSPSIYGPSLSLAPKSQNNSNDSLNNSNYINYQSFSSNSINQRIKTSNSMNSSRHFNNSHHDQSMNINTLQISNSNSINTHHQSLPSRPSKYKQLPAIDNQITNKSILKSSDTSINNIFHENIELNKSVHKSQSASSNLDNSNVSISSNGSLNILHPKKLNSLPYSNHNIFDNGSVESLSSHPSQCLLKPLLTNQSKNSIINEGLTSQQYQKPIKLESINSFELNNSRRPSRGEDFTKL</sequence>
<name>A0A1Y2EMP4_9FUNG</name>
<evidence type="ECO:0000256" key="2">
    <source>
        <dbReference type="ARBA" id="ARBA00022527"/>
    </source>
</evidence>
<dbReference type="InterPro" id="IPR011009">
    <property type="entry name" value="Kinase-like_dom_sf"/>
</dbReference>
<dbReference type="PROSITE" id="PS00108">
    <property type="entry name" value="PROTEIN_KINASE_ST"/>
    <property type="match status" value="1"/>
</dbReference>
<feature type="domain" description="Protein kinase" evidence="9">
    <location>
        <begin position="1"/>
        <end position="280"/>
    </location>
</feature>
<feature type="region of interest" description="Disordered" evidence="8">
    <location>
        <begin position="313"/>
        <end position="348"/>
    </location>
</feature>
<evidence type="ECO:0000256" key="5">
    <source>
        <dbReference type="ARBA" id="ARBA00022777"/>
    </source>
</evidence>
<feature type="region of interest" description="Disordered" evidence="8">
    <location>
        <begin position="388"/>
        <end position="436"/>
    </location>
</feature>
<feature type="compositionally biased region" description="Low complexity" evidence="8">
    <location>
        <begin position="483"/>
        <end position="502"/>
    </location>
</feature>
<comment type="caution">
    <text evidence="10">The sequence shown here is derived from an EMBL/GenBank/DDBJ whole genome shotgun (WGS) entry which is preliminary data.</text>
</comment>
<dbReference type="InterPro" id="IPR050117">
    <property type="entry name" value="MAPK"/>
</dbReference>
<keyword evidence="4" id="KW-0547">Nucleotide-binding</keyword>
<evidence type="ECO:0000256" key="1">
    <source>
        <dbReference type="ARBA" id="ARBA00004123"/>
    </source>
</evidence>
<evidence type="ECO:0000256" key="4">
    <source>
        <dbReference type="ARBA" id="ARBA00022741"/>
    </source>
</evidence>
<feature type="compositionally biased region" description="Low complexity" evidence="8">
    <location>
        <begin position="330"/>
        <end position="348"/>
    </location>
</feature>
<dbReference type="SUPFAM" id="SSF56112">
    <property type="entry name" value="Protein kinase-like (PK-like)"/>
    <property type="match status" value="1"/>
</dbReference>
<keyword evidence="7" id="KW-0539">Nucleus</keyword>
<dbReference type="Pfam" id="PF00069">
    <property type="entry name" value="Pkinase"/>
    <property type="match status" value="1"/>
</dbReference>
<dbReference type="FunFam" id="1.10.510.10:FF:000624">
    <property type="entry name" value="Mitogen-activated protein kinase"/>
    <property type="match status" value="1"/>
</dbReference>
<dbReference type="EMBL" id="MCOG01000037">
    <property type="protein sequence ID" value="ORY72812.1"/>
    <property type="molecule type" value="Genomic_DNA"/>
</dbReference>
<dbReference type="CDD" id="cd07830">
    <property type="entry name" value="STKc_MAK_like"/>
    <property type="match status" value="1"/>
</dbReference>
<dbReference type="InterPro" id="IPR000719">
    <property type="entry name" value="Prot_kinase_dom"/>
</dbReference>
<evidence type="ECO:0000256" key="6">
    <source>
        <dbReference type="ARBA" id="ARBA00022840"/>
    </source>
</evidence>
<accession>A0A1Y2EMP4</accession>
<feature type="compositionally biased region" description="Low complexity" evidence="8">
    <location>
        <begin position="401"/>
        <end position="414"/>
    </location>
</feature>